<evidence type="ECO:0000256" key="1">
    <source>
        <dbReference type="ARBA" id="ARBA00022491"/>
    </source>
</evidence>
<name>A0A8E6EWV1_9BACT</name>
<reference evidence="8" key="1">
    <citation type="submission" date="2021-05" db="EMBL/GenBank/DDBJ databases">
        <title>Complete genome sequence of the cellulolytic planctomycete Telmatocola sphagniphila SP2T and characterization of the first cellulase from planctomycetes.</title>
        <authorList>
            <person name="Rakitin A.L."/>
            <person name="Beletsky A.V."/>
            <person name="Naumoff D.G."/>
            <person name="Kulichevskaya I.S."/>
            <person name="Mardanov A.V."/>
            <person name="Ravin N.V."/>
            <person name="Dedysh S.N."/>
        </authorList>
    </citation>
    <scope>NUCLEOTIDE SEQUENCE</scope>
    <source>
        <strain evidence="8">SP2T</strain>
    </source>
</reference>
<dbReference type="InterPro" id="IPR039538">
    <property type="entry name" value="BetI_C"/>
</dbReference>
<dbReference type="PROSITE" id="PS50977">
    <property type="entry name" value="HTH_TETR_2"/>
    <property type="match status" value="1"/>
</dbReference>
<gene>
    <name evidence="8" type="ORF">KIH39_10770</name>
</gene>
<keyword evidence="4" id="KW-0804">Transcription</keyword>
<dbReference type="RefSeq" id="WP_213499330.1">
    <property type="nucleotide sequence ID" value="NZ_CP074694.1"/>
</dbReference>
<evidence type="ECO:0000256" key="4">
    <source>
        <dbReference type="ARBA" id="ARBA00023163"/>
    </source>
</evidence>
<dbReference type="InterPro" id="IPR001647">
    <property type="entry name" value="HTH_TetR"/>
</dbReference>
<organism evidence="8 9">
    <name type="scientific">Telmatocola sphagniphila</name>
    <dbReference type="NCBI Taxonomy" id="1123043"/>
    <lineage>
        <taxon>Bacteria</taxon>
        <taxon>Pseudomonadati</taxon>
        <taxon>Planctomycetota</taxon>
        <taxon>Planctomycetia</taxon>
        <taxon>Gemmatales</taxon>
        <taxon>Gemmataceae</taxon>
    </lineage>
</organism>
<dbReference type="PANTHER" id="PTHR47506">
    <property type="entry name" value="TRANSCRIPTIONAL REGULATORY PROTEIN"/>
    <property type="match status" value="1"/>
</dbReference>
<evidence type="ECO:0000259" key="7">
    <source>
        <dbReference type="PROSITE" id="PS50977"/>
    </source>
</evidence>
<dbReference type="EMBL" id="CP074694">
    <property type="protein sequence ID" value="QVL34360.1"/>
    <property type="molecule type" value="Genomic_DNA"/>
</dbReference>
<protein>
    <submittedName>
        <fullName evidence="8">TetR family transcriptional regulator</fullName>
    </submittedName>
</protein>
<dbReference type="Pfam" id="PF13977">
    <property type="entry name" value="TetR_C_6"/>
    <property type="match status" value="1"/>
</dbReference>
<dbReference type="PANTHER" id="PTHR47506:SF6">
    <property type="entry name" value="HTH-TYPE TRANSCRIPTIONAL REPRESSOR NEMR"/>
    <property type="match status" value="1"/>
</dbReference>
<evidence type="ECO:0000256" key="2">
    <source>
        <dbReference type="ARBA" id="ARBA00023015"/>
    </source>
</evidence>
<dbReference type="Pfam" id="PF00440">
    <property type="entry name" value="TetR_N"/>
    <property type="match status" value="1"/>
</dbReference>
<dbReference type="SUPFAM" id="SSF48498">
    <property type="entry name" value="Tetracyclin repressor-like, C-terminal domain"/>
    <property type="match status" value="1"/>
</dbReference>
<evidence type="ECO:0000256" key="3">
    <source>
        <dbReference type="ARBA" id="ARBA00023125"/>
    </source>
</evidence>
<keyword evidence="2" id="KW-0805">Transcription regulation</keyword>
<feature type="region of interest" description="Disordered" evidence="6">
    <location>
        <begin position="222"/>
        <end position="241"/>
    </location>
</feature>
<keyword evidence="1" id="KW-0678">Repressor</keyword>
<feature type="domain" description="HTH tetR-type" evidence="7">
    <location>
        <begin position="26"/>
        <end position="86"/>
    </location>
</feature>
<keyword evidence="3 5" id="KW-0238">DNA-binding</keyword>
<keyword evidence="9" id="KW-1185">Reference proteome</keyword>
<dbReference type="AlphaFoldDB" id="A0A8E6EWV1"/>
<accession>A0A8E6EWV1</accession>
<dbReference type="SUPFAM" id="SSF46689">
    <property type="entry name" value="Homeodomain-like"/>
    <property type="match status" value="1"/>
</dbReference>
<evidence type="ECO:0000256" key="5">
    <source>
        <dbReference type="PROSITE-ProRule" id="PRU00335"/>
    </source>
</evidence>
<dbReference type="InterPro" id="IPR036271">
    <property type="entry name" value="Tet_transcr_reg_TetR-rel_C_sf"/>
</dbReference>
<dbReference type="GO" id="GO:0003677">
    <property type="term" value="F:DNA binding"/>
    <property type="evidence" value="ECO:0007669"/>
    <property type="project" value="UniProtKB-UniRule"/>
</dbReference>
<evidence type="ECO:0000256" key="6">
    <source>
        <dbReference type="SAM" id="MobiDB-lite"/>
    </source>
</evidence>
<dbReference type="Gene3D" id="1.10.357.10">
    <property type="entry name" value="Tetracycline Repressor, domain 2"/>
    <property type="match status" value="1"/>
</dbReference>
<evidence type="ECO:0000313" key="8">
    <source>
        <dbReference type="EMBL" id="QVL34360.1"/>
    </source>
</evidence>
<proteinExistence type="predicted"/>
<dbReference type="PRINTS" id="PR00455">
    <property type="entry name" value="HTHTETR"/>
</dbReference>
<dbReference type="KEGG" id="tsph:KIH39_10770"/>
<feature type="DNA-binding region" description="H-T-H motif" evidence="5">
    <location>
        <begin position="49"/>
        <end position="68"/>
    </location>
</feature>
<sequence>MTTDIINADTLDSKPEKSSRRLDIASIRREQIIEAAIHIIVSQGLQNLSLSRIEERTGMKRGQLTYYFPAKEEILIAVFDRLLERMLERMNDGVNFKEKHGIPSVWDMFRKRLTERLKQNGPEESSFSALQFTFLSQIEHREDYRRKLATQYEEWRRILSVHWTLTGKPVENFAESDPRIVASFLQSLMLGLNVLLTADPKAFDIQKMFEFCVRLLGPLFTKDPEPTNEEPQNIAGEDVAK</sequence>
<dbReference type="Proteomes" id="UP000676194">
    <property type="component" value="Chromosome"/>
</dbReference>
<evidence type="ECO:0000313" key="9">
    <source>
        <dbReference type="Proteomes" id="UP000676194"/>
    </source>
</evidence>
<dbReference type="InterPro" id="IPR009057">
    <property type="entry name" value="Homeodomain-like_sf"/>
</dbReference>